<evidence type="ECO:0000313" key="1">
    <source>
        <dbReference type="EMBL" id="OJJ77668.1"/>
    </source>
</evidence>
<reference evidence="2" key="1">
    <citation type="journal article" date="2017" name="Genome Biol.">
        <title>Comparative genomics reveals high biological diversity and specific adaptations in the industrially and medically important fungal genus Aspergillus.</title>
        <authorList>
            <person name="de Vries R.P."/>
            <person name="Riley R."/>
            <person name="Wiebenga A."/>
            <person name="Aguilar-Osorio G."/>
            <person name="Amillis S."/>
            <person name="Uchima C.A."/>
            <person name="Anderluh G."/>
            <person name="Asadollahi M."/>
            <person name="Askin M."/>
            <person name="Barry K."/>
            <person name="Battaglia E."/>
            <person name="Bayram O."/>
            <person name="Benocci T."/>
            <person name="Braus-Stromeyer S.A."/>
            <person name="Caldana C."/>
            <person name="Canovas D."/>
            <person name="Cerqueira G.C."/>
            <person name="Chen F."/>
            <person name="Chen W."/>
            <person name="Choi C."/>
            <person name="Clum A."/>
            <person name="Dos Santos R.A."/>
            <person name="Damasio A.R."/>
            <person name="Diallinas G."/>
            <person name="Emri T."/>
            <person name="Fekete E."/>
            <person name="Flipphi M."/>
            <person name="Freyberg S."/>
            <person name="Gallo A."/>
            <person name="Gournas C."/>
            <person name="Habgood R."/>
            <person name="Hainaut M."/>
            <person name="Harispe M.L."/>
            <person name="Henrissat B."/>
            <person name="Hilden K.S."/>
            <person name="Hope R."/>
            <person name="Hossain A."/>
            <person name="Karabika E."/>
            <person name="Karaffa L."/>
            <person name="Karanyi Z."/>
            <person name="Krasevec N."/>
            <person name="Kuo A."/>
            <person name="Kusch H."/>
            <person name="LaButti K."/>
            <person name="Lagendijk E.L."/>
            <person name="Lapidus A."/>
            <person name="Levasseur A."/>
            <person name="Lindquist E."/>
            <person name="Lipzen A."/>
            <person name="Logrieco A.F."/>
            <person name="MacCabe A."/>
            <person name="Maekelae M.R."/>
            <person name="Malavazi I."/>
            <person name="Melin P."/>
            <person name="Meyer V."/>
            <person name="Mielnichuk N."/>
            <person name="Miskei M."/>
            <person name="Molnar A.P."/>
            <person name="Mule G."/>
            <person name="Ngan C.Y."/>
            <person name="Orejas M."/>
            <person name="Orosz E."/>
            <person name="Ouedraogo J.P."/>
            <person name="Overkamp K.M."/>
            <person name="Park H.-S."/>
            <person name="Perrone G."/>
            <person name="Piumi F."/>
            <person name="Punt P.J."/>
            <person name="Ram A.F."/>
            <person name="Ramon A."/>
            <person name="Rauscher S."/>
            <person name="Record E."/>
            <person name="Riano-Pachon D.M."/>
            <person name="Robert V."/>
            <person name="Roehrig J."/>
            <person name="Ruller R."/>
            <person name="Salamov A."/>
            <person name="Salih N.S."/>
            <person name="Samson R.A."/>
            <person name="Sandor E."/>
            <person name="Sanguinetti M."/>
            <person name="Schuetze T."/>
            <person name="Sepcic K."/>
            <person name="Shelest E."/>
            <person name="Sherlock G."/>
            <person name="Sophianopoulou V."/>
            <person name="Squina F.M."/>
            <person name="Sun H."/>
            <person name="Susca A."/>
            <person name="Todd R.B."/>
            <person name="Tsang A."/>
            <person name="Unkles S.E."/>
            <person name="van de Wiele N."/>
            <person name="van Rossen-Uffink D."/>
            <person name="Oliveira J.V."/>
            <person name="Vesth T.C."/>
            <person name="Visser J."/>
            <person name="Yu J.-H."/>
            <person name="Zhou M."/>
            <person name="Andersen M.R."/>
            <person name="Archer D.B."/>
            <person name="Baker S.E."/>
            <person name="Benoit I."/>
            <person name="Brakhage A.A."/>
            <person name="Braus G.H."/>
            <person name="Fischer R."/>
            <person name="Frisvad J.C."/>
            <person name="Goldman G.H."/>
            <person name="Houbraken J."/>
            <person name="Oakley B."/>
            <person name="Pocsi I."/>
            <person name="Scazzocchio C."/>
            <person name="Seiboth B."/>
            <person name="vanKuyk P.A."/>
            <person name="Wortman J."/>
            <person name="Dyer P.S."/>
            <person name="Grigoriev I.V."/>
        </authorList>
    </citation>
    <scope>NUCLEOTIDE SEQUENCE [LARGE SCALE GENOMIC DNA]</scope>
    <source>
        <strain evidence="2">CBS 101740 / IMI 381727 / IBT 21946</strain>
    </source>
</reference>
<dbReference type="GeneID" id="93574542"/>
<proteinExistence type="predicted"/>
<dbReference type="RefSeq" id="XP_067484915.1">
    <property type="nucleotide sequence ID" value="XM_067622054.1"/>
</dbReference>
<organism evidence="1 2">
    <name type="scientific">Aspergillus brasiliensis (strain CBS 101740 / IMI 381727 / IBT 21946)</name>
    <dbReference type="NCBI Taxonomy" id="767769"/>
    <lineage>
        <taxon>Eukaryota</taxon>
        <taxon>Fungi</taxon>
        <taxon>Dikarya</taxon>
        <taxon>Ascomycota</taxon>
        <taxon>Pezizomycotina</taxon>
        <taxon>Eurotiomycetes</taxon>
        <taxon>Eurotiomycetidae</taxon>
        <taxon>Eurotiales</taxon>
        <taxon>Aspergillaceae</taxon>
        <taxon>Aspergillus</taxon>
        <taxon>Aspergillus subgen. Circumdati</taxon>
    </lineage>
</organism>
<name>A0A1L9V180_ASPBC</name>
<dbReference type="AlphaFoldDB" id="A0A1L9V180"/>
<protein>
    <submittedName>
        <fullName evidence="1">Uncharacterized protein</fullName>
    </submittedName>
</protein>
<gene>
    <name evidence="1" type="ORF">ASPBRDRAFT_245213</name>
</gene>
<dbReference type="EMBL" id="KV878679">
    <property type="protein sequence ID" value="OJJ77668.1"/>
    <property type="molecule type" value="Genomic_DNA"/>
</dbReference>
<sequence>MKLLTKETSGRQRRSDGRVLGRWEIVLIRRWTQKQKAGPPRRRDHPNMKLYPRPRILIRFGAMVCLQFGREIMFAVSCSSPTAFGANPFEFLPAQAILACKTLPAVRASSVLQLPPSSTIRSIAPPSTFDLPWRSYPLQPQ</sequence>
<evidence type="ECO:0000313" key="2">
    <source>
        <dbReference type="Proteomes" id="UP000184499"/>
    </source>
</evidence>
<dbReference type="VEuPathDB" id="FungiDB:ASPBRDRAFT_245213"/>
<accession>A0A1L9V180</accession>
<dbReference type="Proteomes" id="UP000184499">
    <property type="component" value="Unassembled WGS sequence"/>
</dbReference>
<keyword evidence="2" id="KW-1185">Reference proteome</keyword>